<feature type="transmembrane region" description="Helical" evidence="1">
    <location>
        <begin position="863"/>
        <end position="882"/>
    </location>
</feature>
<dbReference type="GO" id="GO:0042910">
    <property type="term" value="F:xenobiotic transmembrane transporter activity"/>
    <property type="evidence" value="ECO:0007669"/>
    <property type="project" value="TreeGrafter"/>
</dbReference>
<feature type="transmembrane region" description="Helical" evidence="1">
    <location>
        <begin position="12"/>
        <end position="32"/>
    </location>
</feature>
<reference evidence="2 3" key="1">
    <citation type="submission" date="2015-12" db="EMBL/GenBank/DDBJ databases">
        <authorList>
            <person name="Shamseldin A."/>
            <person name="Moawad H."/>
            <person name="Abd El-Rahim W.M."/>
            <person name="Sadowsky M.J."/>
        </authorList>
    </citation>
    <scope>NUCLEOTIDE SEQUENCE [LARGE SCALE GENOMIC DNA]</scope>
    <source>
        <strain evidence="2 3">WF1</strain>
    </source>
</reference>
<gene>
    <name evidence="2" type="ORF">AU255_09915</name>
</gene>
<dbReference type="Gene3D" id="3.30.70.1320">
    <property type="entry name" value="Multidrug efflux transporter AcrB pore domain like"/>
    <property type="match status" value="1"/>
</dbReference>
<feature type="transmembrane region" description="Helical" evidence="1">
    <location>
        <begin position="337"/>
        <end position="356"/>
    </location>
</feature>
<feature type="transmembrane region" description="Helical" evidence="1">
    <location>
        <begin position="530"/>
        <end position="549"/>
    </location>
</feature>
<keyword evidence="3" id="KW-1185">Reference proteome</keyword>
<organism evidence="2 3">
    <name type="scientific">Methyloprofundus sedimenti</name>
    <dbReference type="NCBI Taxonomy" id="1420851"/>
    <lineage>
        <taxon>Bacteria</taxon>
        <taxon>Pseudomonadati</taxon>
        <taxon>Pseudomonadota</taxon>
        <taxon>Gammaproteobacteria</taxon>
        <taxon>Methylococcales</taxon>
        <taxon>Methylococcaceae</taxon>
        <taxon>Methyloprofundus</taxon>
    </lineage>
</organism>
<feature type="transmembrane region" description="Helical" evidence="1">
    <location>
        <begin position="915"/>
        <end position="933"/>
    </location>
</feature>
<dbReference type="STRING" id="1420851.AU255_09915"/>
<keyword evidence="1" id="KW-0472">Membrane</keyword>
<accession>A0A1V8MA06</accession>
<dbReference type="RefSeq" id="WP_080522738.1">
    <property type="nucleotide sequence ID" value="NZ_LPUF01000001.1"/>
</dbReference>
<keyword evidence="1" id="KW-1133">Transmembrane helix</keyword>
<dbReference type="InterPro" id="IPR027463">
    <property type="entry name" value="AcrB_DN_DC_subdom"/>
</dbReference>
<dbReference type="InterPro" id="IPR001036">
    <property type="entry name" value="Acrflvin-R"/>
</dbReference>
<evidence type="ECO:0000313" key="2">
    <source>
        <dbReference type="EMBL" id="OQK18133.1"/>
    </source>
</evidence>
<feature type="transmembrane region" description="Helical" evidence="1">
    <location>
        <begin position="963"/>
        <end position="982"/>
    </location>
</feature>
<sequence>MLAHLVRFSIRFYGVVIAIALLILIYGSYRFINAGLDVFPEFSPKQIIIQTESPGFSAEQVEVLVTQPIELSLSGLMGLQSTRSESIQGLSIITAIFAEDSDIYRNRQLVTERLSTVTTQLPEGVHAPIPVPLTSSSATVLTIGLSSVHKDLMQLRDLVDTILVPRLLSVHGVADVNIFGGDIRQIQIQLDPLKLQRHNISLTEVITAAAQNGKIQGSGFIESNNQRFTLQVAGLGTTPEQLRQSIIKYDNKSTLLLGEIASIQYAAEPSIGAAQVMGKRGIVMMVIGQFDANTLTVSNAVEQALKEFDPLFAEQQIDFNAHLFKPADYIKTSVSNLASHLLLGGLFVVIILYLFLYNLRTAFISAIAIPLSLISAVLVLLELEINLNIMVLGGLAIALGEVVDDAIIDTENIFRRLRENRLSASPKPSHKIVYDASMEVRSSVVYASFIVALVFVPLLTLDGVAGRLFAPLGYSYILAILMSLLVALTLTPALCYVLLSKDLRLTAIPPVIAYLNPIYSRLLKTISTHFKLIIIVCLIISLLTVMRFTTLGHKFLPELREGHYIVHTTSIPGTSLQESIRQGIQITGQFNKIPQIESVSQWAGRAERGADTYGSHYSEYEVRLKPLSGAEQEAVLQQLRDILAEFPGLLYEANTFLIERVDETISGYTSPVVVNIYGNDLNLLDIKAQQIASLMQEIPGATEIQLRSPPGTPFIQIQLNQEKLKFWGVQTTQVLQTVQAAYAGYVVGKHLQGNRSYNISVTLDPQLRHQPELIGELPIRTLSGKLINLNQLVDIKHNEGRYNILHQNAQRRQSITCNVTGHDMAAFMQELRTRVNENIAFENNIYVEFTGAAVEQAQAKKDLILHALLAGIGVLIFIYIAIQNLRHVWITMLNIPFSLIGGMIAVILMDSTLSIGSIIGFITLFGITVRNSIMLLSHYQHLVEQDGLPWNLTTALKGAQERLPSILMTALVTALAMAPIAFNSNNPGLEIMGPMAAIIIGGLASSTLLNLLLLPLMLLRYGKFNT</sequence>
<evidence type="ECO:0000256" key="1">
    <source>
        <dbReference type="SAM" id="Phobius"/>
    </source>
</evidence>
<feature type="transmembrane region" description="Helical" evidence="1">
    <location>
        <begin position="889"/>
        <end position="909"/>
    </location>
</feature>
<proteinExistence type="predicted"/>
<dbReference type="EMBL" id="LPUF01000001">
    <property type="protein sequence ID" value="OQK18133.1"/>
    <property type="molecule type" value="Genomic_DNA"/>
</dbReference>
<dbReference type="GO" id="GO:0005886">
    <property type="term" value="C:plasma membrane"/>
    <property type="evidence" value="ECO:0007669"/>
    <property type="project" value="TreeGrafter"/>
</dbReference>
<protein>
    <submittedName>
        <fullName evidence="2">Acriflavin resistance protein</fullName>
    </submittedName>
</protein>
<dbReference type="PRINTS" id="PR00702">
    <property type="entry name" value="ACRIFLAVINRP"/>
</dbReference>
<dbReference type="SUPFAM" id="SSF82866">
    <property type="entry name" value="Multidrug efflux transporter AcrB transmembrane domain"/>
    <property type="match status" value="2"/>
</dbReference>
<feature type="transmembrane region" description="Helical" evidence="1">
    <location>
        <begin position="363"/>
        <end position="381"/>
    </location>
</feature>
<dbReference type="Gene3D" id="1.20.1640.10">
    <property type="entry name" value="Multidrug efflux transporter AcrB transmembrane domain"/>
    <property type="match status" value="2"/>
</dbReference>
<dbReference type="Gene3D" id="3.30.70.1430">
    <property type="entry name" value="Multidrug efflux transporter AcrB pore domain"/>
    <property type="match status" value="2"/>
</dbReference>
<dbReference type="Proteomes" id="UP000191980">
    <property type="component" value="Unassembled WGS sequence"/>
</dbReference>
<dbReference type="Gene3D" id="3.30.2090.10">
    <property type="entry name" value="Multidrug efflux transporter AcrB TolC docking domain, DN and DC subdomains"/>
    <property type="match status" value="2"/>
</dbReference>
<feature type="transmembrane region" description="Helical" evidence="1">
    <location>
        <begin position="444"/>
        <end position="461"/>
    </location>
</feature>
<dbReference type="SUPFAM" id="SSF82714">
    <property type="entry name" value="Multidrug efflux transporter AcrB TolC docking domain, DN and DC subdomains"/>
    <property type="match status" value="2"/>
</dbReference>
<keyword evidence="1" id="KW-0812">Transmembrane</keyword>
<dbReference type="PANTHER" id="PTHR32063:SF4">
    <property type="entry name" value="SLR6043 PROTEIN"/>
    <property type="match status" value="1"/>
</dbReference>
<dbReference type="OrthoDB" id="9758757at2"/>
<comment type="caution">
    <text evidence="2">The sequence shown here is derived from an EMBL/GenBank/DDBJ whole genome shotgun (WGS) entry which is preliminary data.</text>
</comment>
<evidence type="ECO:0000313" key="3">
    <source>
        <dbReference type="Proteomes" id="UP000191980"/>
    </source>
</evidence>
<dbReference type="Gene3D" id="3.30.70.1440">
    <property type="entry name" value="Multidrug efflux transporter AcrB pore domain"/>
    <property type="match status" value="1"/>
</dbReference>
<dbReference type="PANTHER" id="PTHR32063">
    <property type="match status" value="1"/>
</dbReference>
<name>A0A1V8MA06_9GAMM</name>
<dbReference type="AlphaFoldDB" id="A0A1V8MA06"/>
<feature type="transmembrane region" description="Helical" evidence="1">
    <location>
        <begin position="994"/>
        <end position="1019"/>
    </location>
</feature>
<dbReference type="Pfam" id="PF00873">
    <property type="entry name" value="ACR_tran"/>
    <property type="match status" value="1"/>
</dbReference>
<dbReference type="SUPFAM" id="SSF82693">
    <property type="entry name" value="Multidrug efflux transporter AcrB pore domain, PN1, PN2, PC1 and PC2 subdomains"/>
    <property type="match status" value="2"/>
</dbReference>
<feature type="transmembrane region" description="Helical" evidence="1">
    <location>
        <begin position="473"/>
        <end position="499"/>
    </location>
</feature>